<evidence type="ECO:0000313" key="2">
    <source>
        <dbReference type="EMBL" id="SBW28652.1"/>
    </source>
</evidence>
<evidence type="ECO:0000259" key="1">
    <source>
        <dbReference type="Pfam" id="PF13452"/>
    </source>
</evidence>
<dbReference type="AlphaFoldDB" id="A0A1C3PFN2"/>
<gene>
    <name evidence="2" type="ORF">FDG2_5814</name>
</gene>
<reference evidence="3" key="1">
    <citation type="submission" date="2016-02" db="EMBL/GenBank/DDBJ databases">
        <authorList>
            <person name="Wibberg D."/>
        </authorList>
    </citation>
    <scope>NUCLEOTIDE SEQUENCE [LARGE SCALE GENOMIC DNA]</scope>
</reference>
<dbReference type="Proteomes" id="UP000199013">
    <property type="component" value="Unassembled WGS sequence"/>
</dbReference>
<proteinExistence type="predicted"/>
<dbReference type="Gene3D" id="3.10.129.10">
    <property type="entry name" value="Hotdog Thioesterase"/>
    <property type="match status" value="1"/>
</dbReference>
<protein>
    <recommendedName>
        <fullName evidence="1">FAS1-like dehydratase domain-containing protein</fullName>
    </recommendedName>
</protein>
<dbReference type="InterPro" id="IPR029069">
    <property type="entry name" value="HotDog_dom_sf"/>
</dbReference>
<feature type="domain" description="FAS1-like dehydratase" evidence="1">
    <location>
        <begin position="7"/>
        <end position="137"/>
    </location>
</feature>
<dbReference type="InterPro" id="IPR039569">
    <property type="entry name" value="FAS1-like_DH_region"/>
</dbReference>
<dbReference type="SUPFAM" id="SSF54637">
    <property type="entry name" value="Thioesterase/thiol ester dehydrase-isomerase"/>
    <property type="match status" value="1"/>
</dbReference>
<dbReference type="Pfam" id="PF13452">
    <property type="entry name" value="FAS1_DH_region"/>
    <property type="match status" value="1"/>
</dbReference>
<accession>A0A1C3PFN2</accession>
<organism evidence="2 3">
    <name type="scientific">Candidatus Protofrankia californiensis</name>
    <dbReference type="NCBI Taxonomy" id="1839754"/>
    <lineage>
        <taxon>Bacteria</taxon>
        <taxon>Bacillati</taxon>
        <taxon>Actinomycetota</taxon>
        <taxon>Actinomycetes</taxon>
        <taxon>Frankiales</taxon>
        <taxon>Frankiaceae</taxon>
        <taxon>Protofrankia</taxon>
    </lineage>
</organism>
<evidence type="ECO:0000313" key="3">
    <source>
        <dbReference type="Proteomes" id="UP000199013"/>
    </source>
</evidence>
<dbReference type="PIRSF" id="PIRSF018072">
    <property type="entry name" value="UCP018072"/>
    <property type="match status" value="1"/>
</dbReference>
<dbReference type="CDD" id="cd03441">
    <property type="entry name" value="R_hydratase_like"/>
    <property type="match status" value="1"/>
</dbReference>
<sequence>MPLNRDFVGRRFVADTPFLVGREHIRQFAIAIHEDSPLCHDLEAAKAAGYVDLVAPPTFLTAVAIWRPVVPVLDPNLGLDFSLVVHSEQRYSLRRPVVAGDEIVVSATITDIRNAGRNELLISEYEFVTTGGELVATGRTSLASRGTAA</sequence>
<keyword evidence="3" id="KW-1185">Reference proteome</keyword>
<dbReference type="InterPro" id="IPR016709">
    <property type="entry name" value="HadA-like"/>
</dbReference>
<dbReference type="EMBL" id="FLUV01002400">
    <property type="protein sequence ID" value="SBW28652.1"/>
    <property type="molecule type" value="Genomic_DNA"/>
</dbReference>
<name>A0A1C3PFN2_9ACTN</name>